<dbReference type="PANTHER" id="PTHR46132">
    <property type="entry name" value="DIGALACTOSYLDIACYLGLYCEROL SYNTHASE 2, CHLOROPLASTIC"/>
    <property type="match status" value="1"/>
</dbReference>
<comment type="caution">
    <text evidence="8">The sequence shown here is derived from an EMBL/GenBank/DDBJ whole genome shotgun (WGS) entry which is preliminary data.</text>
</comment>
<dbReference type="Proteomes" id="UP000289340">
    <property type="component" value="Chromosome 3"/>
</dbReference>
<evidence type="ECO:0000256" key="2">
    <source>
        <dbReference type="ARBA" id="ARBA00004370"/>
    </source>
</evidence>
<dbReference type="InterPro" id="IPR044525">
    <property type="entry name" value="DGDG1/2"/>
</dbReference>
<reference evidence="8 9" key="1">
    <citation type="submission" date="2018-09" db="EMBL/GenBank/DDBJ databases">
        <title>A high-quality reference genome of wild soybean provides a powerful tool to mine soybean genomes.</title>
        <authorList>
            <person name="Xie M."/>
            <person name="Chung C.Y.L."/>
            <person name="Li M.-W."/>
            <person name="Wong F.-L."/>
            <person name="Chan T.-F."/>
            <person name="Lam H.-M."/>
        </authorList>
    </citation>
    <scope>NUCLEOTIDE SEQUENCE [LARGE SCALE GENOMIC DNA]</scope>
    <source>
        <strain evidence="9">cv. W05</strain>
        <tissue evidence="8">Hypocotyl of etiolated seedlings</tissue>
    </source>
</reference>
<comment type="subcellular location">
    <subcellularLocation>
        <location evidence="2">Membrane</location>
    </subcellularLocation>
    <subcellularLocation>
        <location evidence="1">Plastid</location>
        <location evidence="1">Chloroplast</location>
    </subcellularLocation>
</comment>
<protein>
    <submittedName>
        <fullName evidence="8">Digalactosyldiacylglycerol synthase 1, chloroplastic isoform B</fullName>
    </submittedName>
</protein>
<accession>A0A445LEJ7</accession>
<dbReference type="GO" id="GO:0019375">
    <property type="term" value="P:galactolipid biosynthetic process"/>
    <property type="evidence" value="ECO:0007669"/>
    <property type="project" value="TreeGrafter"/>
</dbReference>
<keyword evidence="6" id="KW-0808">Transferase</keyword>
<evidence type="ECO:0000313" key="8">
    <source>
        <dbReference type="EMBL" id="RZC21597.1"/>
    </source>
</evidence>
<dbReference type="EMBL" id="QZWG01000003">
    <property type="protein sequence ID" value="RZC21597.1"/>
    <property type="molecule type" value="Genomic_DNA"/>
</dbReference>
<gene>
    <name evidence="8" type="ORF">D0Y65_007710</name>
</gene>
<evidence type="ECO:0000256" key="3">
    <source>
        <dbReference type="ARBA" id="ARBA00009481"/>
    </source>
</evidence>
<evidence type="ECO:0000256" key="1">
    <source>
        <dbReference type="ARBA" id="ARBA00004229"/>
    </source>
</evidence>
<organism evidence="8 9">
    <name type="scientific">Glycine soja</name>
    <name type="common">Wild soybean</name>
    <dbReference type="NCBI Taxonomy" id="3848"/>
    <lineage>
        <taxon>Eukaryota</taxon>
        <taxon>Viridiplantae</taxon>
        <taxon>Streptophyta</taxon>
        <taxon>Embryophyta</taxon>
        <taxon>Tracheophyta</taxon>
        <taxon>Spermatophyta</taxon>
        <taxon>Magnoliopsida</taxon>
        <taxon>eudicotyledons</taxon>
        <taxon>Gunneridae</taxon>
        <taxon>Pentapetalae</taxon>
        <taxon>rosids</taxon>
        <taxon>fabids</taxon>
        <taxon>Fabales</taxon>
        <taxon>Fabaceae</taxon>
        <taxon>Papilionoideae</taxon>
        <taxon>50 kb inversion clade</taxon>
        <taxon>NPAAA clade</taxon>
        <taxon>indigoferoid/millettioid clade</taxon>
        <taxon>Phaseoleae</taxon>
        <taxon>Glycine</taxon>
        <taxon>Glycine subgen. Soja</taxon>
    </lineage>
</organism>
<comment type="similarity">
    <text evidence="3">Belongs to the glycosyltransferase group 1 family. Glycosyltransferase 4 subfamily.</text>
</comment>
<dbReference type="GO" id="GO:0009707">
    <property type="term" value="C:chloroplast outer membrane"/>
    <property type="evidence" value="ECO:0007669"/>
    <property type="project" value="TreeGrafter"/>
</dbReference>
<dbReference type="GO" id="GO:0046481">
    <property type="term" value="F:digalactosyldiacylglycerol synthase activity"/>
    <property type="evidence" value="ECO:0007669"/>
    <property type="project" value="InterPro"/>
</dbReference>
<evidence type="ECO:0000313" key="9">
    <source>
        <dbReference type="Proteomes" id="UP000289340"/>
    </source>
</evidence>
<name>A0A445LEJ7_GLYSO</name>
<dbReference type="PANTHER" id="PTHR46132:SF6">
    <property type="entry name" value="DIGALACTOSYLDIACYLGLYCEROL SYNTHASE 1, CHLOROPLASTIC"/>
    <property type="match status" value="1"/>
</dbReference>
<keyword evidence="4" id="KW-0150">Chloroplast</keyword>
<sequence>MATHPQTPTSSNAFSFISKGWREVRDSADADLRLMRDRANSFKDLATSFDRELENFFNSATPPFSVPAMRSPPPKEIEFVKSLRPKLSEIRRAYSSPDFSKKVLEKWRPRTQIRINLSAIKNAIVSAEEEEEGIVDFEKRRRRRLSFWEEWKGEGEGESRDWEPIRVLKTRLKEFEKRGSSFDAFKNSEFVEKVKSSLKSMCKEPLESKEVPPLDVPELLAYIVKQSGPFLDHLGVKRDICDKIVESLYSKCKNHQLLHSLSGEESSVLGNGNINDELDLRIASVLQSTGHRYEGGFWTDHAKHDPLDNERHVAIVTTASLPWMTGTAVNPLFRAAYLSQSAKQKVTLLVPWLCKSDQELVYPSNLTFTSPEEQEAYIRSWLEERIGFKADFKISFYPGKFSEARRSIIPAGDTSQFIPSRDADIAILEEPEHLNWYHHGKRWTDKFNHVVGIVHTNYLEYIKREKNGALQAFLVKHINNWVTRAYCHKV</sequence>
<keyword evidence="7" id="KW-0472">Membrane</keyword>
<dbReference type="AlphaFoldDB" id="A0A445LEJ7"/>
<proteinExistence type="inferred from homology"/>
<evidence type="ECO:0000256" key="4">
    <source>
        <dbReference type="ARBA" id="ARBA00022528"/>
    </source>
</evidence>
<keyword evidence="9" id="KW-1185">Reference proteome</keyword>
<keyword evidence="5" id="KW-0934">Plastid</keyword>
<evidence type="ECO:0000256" key="6">
    <source>
        <dbReference type="ARBA" id="ARBA00022679"/>
    </source>
</evidence>
<evidence type="ECO:0000256" key="5">
    <source>
        <dbReference type="ARBA" id="ARBA00022640"/>
    </source>
</evidence>
<evidence type="ECO:0000256" key="7">
    <source>
        <dbReference type="ARBA" id="ARBA00023136"/>
    </source>
</evidence>